<dbReference type="RefSeq" id="WP_188799990.1">
    <property type="nucleotide sequence ID" value="NZ_BMIZ01000002.1"/>
</dbReference>
<dbReference type="PROSITE" id="PS00409">
    <property type="entry name" value="PROKAR_NTER_METHYL"/>
    <property type="match status" value="1"/>
</dbReference>
<dbReference type="PANTHER" id="PTHR30093:SF47">
    <property type="entry name" value="TYPE IV PILUS NON-CORE MINOR PILIN PILE"/>
    <property type="match status" value="1"/>
</dbReference>
<evidence type="ECO:0000256" key="1">
    <source>
        <dbReference type="ARBA" id="ARBA00022481"/>
    </source>
</evidence>
<dbReference type="NCBIfam" id="TIGR02532">
    <property type="entry name" value="IV_pilin_GFxxxE"/>
    <property type="match status" value="1"/>
</dbReference>
<gene>
    <name evidence="3" type="ORF">ISN74_15050</name>
</gene>
<dbReference type="Pfam" id="PF16732">
    <property type="entry name" value="ComP_DUS"/>
    <property type="match status" value="1"/>
</dbReference>
<dbReference type="SUPFAM" id="SSF54523">
    <property type="entry name" value="Pili subunits"/>
    <property type="match status" value="1"/>
</dbReference>
<sequence>MNKTCLRRRPSAGFTLIELMVVVAIIAILAAIAMPIYSSYVTRSKLTDAQNNLSAARVSMEQYFQDYRQYASTGNSTECGATMPATSAYFSYSCALTSGGYLITATGIPATPTANFTFTIDQSNDRGTVSANGWYTGSATTCWVTSQGVCQ</sequence>
<dbReference type="Pfam" id="PF07963">
    <property type="entry name" value="N_methyl"/>
    <property type="match status" value="1"/>
</dbReference>
<evidence type="ECO:0000313" key="3">
    <source>
        <dbReference type="EMBL" id="QRN52756.1"/>
    </source>
</evidence>
<dbReference type="PRINTS" id="PR00813">
    <property type="entry name" value="BCTERIALGSPG"/>
</dbReference>
<keyword evidence="2" id="KW-0812">Transmembrane</keyword>
<feature type="transmembrane region" description="Helical" evidence="2">
    <location>
        <begin position="12"/>
        <end position="37"/>
    </location>
</feature>
<keyword evidence="2" id="KW-0472">Membrane</keyword>
<protein>
    <submittedName>
        <fullName evidence="3">Prepilin-type N-terminal cleavage/methylation domain-containing protein</fullName>
    </submittedName>
</protein>
<dbReference type="InterPro" id="IPR045584">
    <property type="entry name" value="Pilin-like"/>
</dbReference>
<keyword evidence="2" id="KW-1133">Transmembrane helix</keyword>
<keyword evidence="1" id="KW-0488">Methylation</keyword>
<proteinExistence type="predicted"/>
<dbReference type="InterPro" id="IPR031982">
    <property type="entry name" value="PilE-like"/>
</dbReference>
<name>A0ABX7GRS5_9GAMM</name>
<reference evidence="3 4" key="1">
    <citation type="submission" date="2020-10" db="EMBL/GenBank/DDBJ databases">
        <title>Phylogeny of dyella-like bacteria.</title>
        <authorList>
            <person name="Fu J."/>
        </authorList>
    </citation>
    <scope>NUCLEOTIDE SEQUENCE [LARGE SCALE GENOMIC DNA]</scope>
    <source>
        <strain evidence="3 4">DHOB09</strain>
    </source>
</reference>
<dbReference type="Gene3D" id="3.30.700.10">
    <property type="entry name" value="Glycoprotein, Type 4 Pilin"/>
    <property type="match status" value="1"/>
</dbReference>
<accession>A0ABX7GRS5</accession>
<dbReference type="PANTHER" id="PTHR30093">
    <property type="entry name" value="GENERAL SECRETION PATHWAY PROTEIN G"/>
    <property type="match status" value="1"/>
</dbReference>
<organism evidence="3 4">
    <name type="scientific">Dyella caseinilytica</name>
    <dbReference type="NCBI Taxonomy" id="1849581"/>
    <lineage>
        <taxon>Bacteria</taxon>
        <taxon>Pseudomonadati</taxon>
        <taxon>Pseudomonadota</taxon>
        <taxon>Gammaproteobacteria</taxon>
        <taxon>Lysobacterales</taxon>
        <taxon>Rhodanobacteraceae</taxon>
        <taxon>Dyella</taxon>
    </lineage>
</organism>
<keyword evidence="4" id="KW-1185">Reference proteome</keyword>
<dbReference type="EMBL" id="CP064030">
    <property type="protein sequence ID" value="QRN52756.1"/>
    <property type="molecule type" value="Genomic_DNA"/>
</dbReference>
<dbReference type="InterPro" id="IPR012902">
    <property type="entry name" value="N_methyl_site"/>
</dbReference>
<evidence type="ECO:0000256" key="2">
    <source>
        <dbReference type="SAM" id="Phobius"/>
    </source>
</evidence>
<dbReference type="Proteomes" id="UP000663181">
    <property type="component" value="Chromosome"/>
</dbReference>
<evidence type="ECO:0000313" key="4">
    <source>
        <dbReference type="Proteomes" id="UP000663181"/>
    </source>
</evidence>
<dbReference type="InterPro" id="IPR000983">
    <property type="entry name" value="Bac_GSPG_pilin"/>
</dbReference>